<dbReference type="GO" id="GO:0071944">
    <property type="term" value="C:cell periphery"/>
    <property type="evidence" value="ECO:0007669"/>
    <property type="project" value="UniProtKB-ARBA"/>
</dbReference>
<evidence type="ECO:0000256" key="5">
    <source>
        <dbReference type="SAM" id="MobiDB-lite"/>
    </source>
</evidence>
<evidence type="ECO:0000256" key="1">
    <source>
        <dbReference type="ARBA" id="ARBA00004167"/>
    </source>
</evidence>
<name>A0AAN6YQV1_9PEZI</name>
<evidence type="ECO:0000256" key="4">
    <source>
        <dbReference type="ARBA" id="ARBA00023136"/>
    </source>
</evidence>
<dbReference type="GO" id="GO:0016020">
    <property type="term" value="C:membrane"/>
    <property type="evidence" value="ECO:0007669"/>
    <property type="project" value="UniProtKB-SubCell"/>
</dbReference>
<dbReference type="AlphaFoldDB" id="A0AAN6YQV1"/>
<dbReference type="EMBL" id="MU853345">
    <property type="protein sequence ID" value="KAK4111682.1"/>
    <property type="molecule type" value="Genomic_DNA"/>
</dbReference>
<feature type="compositionally biased region" description="Low complexity" evidence="5">
    <location>
        <begin position="126"/>
        <end position="137"/>
    </location>
</feature>
<keyword evidence="2 6" id="KW-0812">Transmembrane</keyword>
<evidence type="ECO:0000256" key="3">
    <source>
        <dbReference type="ARBA" id="ARBA00022989"/>
    </source>
</evidence>
<sequence>MASLSSIGASCPSGGSFYVCQNNATEFVGCCTVNPCETGSGVCPTRSLRPASFSSDSYDSVPPQQCGGDKQRALWYSCAFTKPPFMGCCEANPCSAGSCHANGLAPAFLSSDARDRSIFVDGNSDPAPTTSSTAAPTPSLPDTGSSGGGLHTGAIVGIAIGATVVAIAMLSFLVFRCRRNRRRAAVEDFRGGGRPGKVPAGYGPVPIMGSPEGFDLSRFHHLRDLSHGTGEGTLAPLSPGMAHKDSHHVSLMSQNSYLSNTQSQPRPGSPGLAELSAAEATPLQGNRVSELSAPTTPLPDFSARHSQQTAGWDNNELQIWAGNTTAGLDQAGIRVGMAEPRTGPEH</sequence>
<feature type="region of interest" description="Disordered" evidence="5">
    <location>
        <begin position="119"/>
        <end position="146"/>
    </location>
</feature>
<dbReference type="InterPro" id="IPR051694">
    <property type="entry name" value="Immunoregulatory_rcpt-like"/>
</dbReference>
<feature type="compositionally biased region" description="Polar residues" evidence="5">
    <location>
        <begin position="283"/>
        <end position="295"/>
    </location>
</feature>
<dbReference type="GeneID" id="89939492"/>
<proteinExistence type="predicted"/>
<comment type="caution">
    <text evidence="7">The sequence shown here is derived from an EMBL/GenBank/DDBJ whole genome shotgun (WGS) entry which is preliminary data.</text>
</comment>
<keyword evidence="3 6" id="KW-1133">Transmembrane helix</keyword>
<dbReference type="RefSeq" id="XP_064669252.1">
    <property type="nucleotide sequence ID" value="XM_064815367.1"/>
</dbReference>
<dbReference type="Proteomes" id="UP001302812">
    <property type="component" value="Unassembled WGS sequence"/>
</dbReference>
<keyword evidence="4 6" id="KW-0472">Membrane</keyword>
<reference evidence="7" key="2">
    <citation type="submission" date="2023-05" db="EMBL/GenBank/DDBJ databases">
        <authorList>
            <consortium name="Lawrence Berkeley National Laboratory"/>
            <person name="Steindorff A."/>
            <person name="Hensen N."/>
            <person name="Bonometti L."/>
            <person name="Westerberg I."/>
            <person name="Brannstrom I.O."/>
            <person name="Guillou S."/>
            <person name="Cros-Aarteil S."/>
            <person name="Calhoun S."/>
            <person name="Haridas S."/>
            <person name="Kuo A."/>
            <person name="Mondo S."/>
            <person name="Pangilinan J."/>
            <person name="Riley R."/>
            <person name="Labutti K."/>
            <person name="Andreopoulos B."/>
            <person name="Lipzen A."/>
            <person name="Chen C."/>
            <person name="Yanf M."/>
            <person name="Daum C."/>
            <person name="Ng V."/>
            <person name="Clum A."/>
            <person name="Ohm R."/>
            <person name="Martin F."/>
            <person name="Silar P."/>
            <person name="Natvig D."/>
            <person name="Lalanne C."/>
            <person name="Gautier V."/>
            <person name="Ament-Velasquez S.L."/>
            <person name="Kruys A."/>
            <person name="Hutchinson M.I."/>
            <person name="Powell A.J."/>
            <person name="Barry K."/>
            <person name="Miller A.N."/>
            <person name="Grigoriev I.V."/>
            <person name="Debuchy R."/>
            <person name="Gladieux P."/>
            <person name="Thoren M.H."/>
            <person name="Johannesson H."/>
        </authorList>
    </citation>
    <scope>NUCLEOTIDE SEQUENCE</scope>
    <source>
        <strain evidence="7">CBS 508.74</strain>
    </source>
</reference>
<feature type="region of interest" description="Disordered" evidence="5">
    <location>
        <begin position="282"/>
        <end position="308"/>
    </location>
</feature>
<accession>A0AAN6YQV1</accession>
<evidence type="ECO:0000256" key="2">
    <source>
        <dbReference type="ARBA" id="ARBA00022692"/>
    </source>
</evidence>
<dbReference type="PANTHER" id="PTHR15549:SF6">
    <property type="entry name" value="MID2 DOMAIN-CONTAINING PROTEIN"/>
    <property type="match status" value="1"/>
</dbReference>
<keyword evidence="8" id="KW-1185">Reference proteome</keyword>
<feature type="transmembrane region" description="Helical" evidence="6">
    <location>
        <begin position="154"/>
        <end position="175"/>
    </location>
</feature>
<gene>
    <name evidence="7" type="ORF">N656DRAFT_780413</name>
</gene>
<dbReference type="PANTHER" id="PTHR15549">
    <property type="entry name" value="PAIRED IMMUNOGLOBULIN-LIKE TYPE 2 RECEPTOR"/>
    <property type="match status" value="1"/>
</dbReference>
<evidence type="ECO:0000313" key="8">
    <source>
        <dbReference type="Proteomes" id="UP001302812"/>
    </source>
</evidence>
<protein>
    <submittedName>
        <fullName evidence="7">Uncharacterized protein</fullName>
    </submittedName>
</protein>
<evidence type="ECO:0000313" key="7">
    <source>
        <dbReference type="EMBL" id="KAK4111682.1"/>
    </source>
</evidence>
<organism evidence="7 8">
    <name type="scientific">Canariomyces notabilis</name>
    <dbReference type="NCBI Taxonomy" id="2074819"/>
    <lineage>
        <taxon>Eukaryota</taxon>
        <taxon>Fungi</taxon>
        <taxon>Dikarya</taxon>
        <taxon>Ascomycota</taxon>
        <taxon>Pezizomycotina</taxon>
        <taxon>Sordariomycetes</taxon>
        <taxon>Sordariomycetidae</taxon>
        <taxon>Sordariales</taxon>
        <taxon>Chaetomiaceae</taxon>
        <taxon>Canariomyces</taxon>
    </lineage>
</organism>
<comment type="subcellular location">
    <subcellularLocation>
        <location evidence="1">Membrane</location>
        <topology evidence="1">Single-pass membrane protein</topology>
    </subcellularLocation>
</comment>
<evidence type="ECO:0000256" key="6">
    <source>
        <dbReference type="SAM" id="Phobius"/>
    </source>
</evidence>
<reference evidence="7" key="1">
    <citation type="journal article" date="2023" name="Mol. Phylogenet. Evol.">
        <title>Genome-scale phylogeny and comparative genomics of the fungal order Sordariales.</title>
        <authorList>
            <person name="Hensen N."/>
            <person name="Bonometti L."/>
            <person name="Westerberg I."/>
            <person name="Brannstrom I.O."/>
            <person name="Guillou S."/>
            <person name="Cros-Aarteil S."/>
            <person name="Calhoun S."/>
            <person name="Haridas S."/>
            <person name="Kuo A."/>
            <person name="Mondo S."/>
            <person name="Pangilinan J."/>
            <person name="Riley R."/>
            <person name="LaButti K."/>
            <person name="Andreopoulos B."/>
            <person name="Lipzen A."/>
            <person name="Chen C."/>
            <person name="Yan M."/>
            <person name="Daum C."/>
            <person name="Ng V."/>
            <person name="Clum A."/>
            <person name="Steindorff A."/>
            <person name="Ohm R.A."/>
            <person name="Martin F."/>
            <person name="Silar P."/>
            <person name="Natvig D.O."/>
            <person name="Lalanne C."/>
            <person name="Gautier V."/>
            <person name="Ament-Velasquez S.L."/>
            <person name="Kruys A."/>
            <person name="Hutchinson M.I."/>
            <person name="Powell A.J."/>
            <person name="Barry K."/>
            <person name="Miller A.N."/>
            <person name="Grigoriev I.V."/>
            <person name="Debuchy R."/>
            <person name="Gladieux P."/>
            <person name="Hiltunen Thoren M."/>
            <person name="Johannesson H."/>
        </authorList>
    </citation>
    <scope>NUCLEOTIDE SEQUENCE</scope>
    <source>
        <strain evidence="7">CBS 508.74</strain>
    </source>
</reference>